<dbReference type="Proteomes" id="UP000050761">
    <property type="component" value="Unassembled WGS sequence"/>
</dbReference>
<sequence length="160" mass="17653">MMHKCLLLQSNLFHYFWVSIDAERQLVQSFTVFPDVVAAGDKSVDPSFDCAQLPLVASVQPNAIVHVKSKGVLPTPDTQLFVQMMERERRARQHGAEADDRSFLGKYVEARRSALFSPHLASSCSGASAPQLAPRGSRQFNLFETRSEAQGSVRRGSGST</sequence>
<dbReference type="WBParaSite" id="HPBE_0002486301-mRNA-1">
    <property type="protein sequence ID" value="HPBE_0002486301-mRNA-1"/>
    <property type="gene ID" value="HPBE_0002486301"/>
</dbReference>
<evidence type="ECO:0000313" key="1">
    <source>
        <dbReference type="EMBL" id="VDP47702.1"/>
    </source>
</evidence>
<dbReference type="EMBL" id="UZAH01036978">
    <property type="protein sequence ID" value="VDP47702.1"/>
    <property type="molecule type" value="Genomic_DNA"/>
</dbReference>
<reference evidence="3" key="2">
    <citation type="submission" date="2019-09" db="UniProtKB">
        <authorList>
            <consortium name="WormBaseParasite"/>
        </authorList>
    </citation>
    <scope>IDENTIFICATION</scope>
</reference>
<accession>A0A183GQ93</accession>
<keyword evidence="2" id="KW-1185">Reference proteome</keyword>
<dbReference type="AlphaFoldDB" id="A0A183GQ93"/>
<protein>
    <submittedName>
        <fullName evidence="3">ER membrane protein complex subunit 10</fullName>
    </submittedName>
</protein>
<evidence type="ECO:0000313" key="3">
    <source>
        <dbReference type="WBParaSite" id="HPBE_0002486301-mRNA-1"/>
    </source>
</evidence>
<accession>A0A3P8D8W6</accession>
<reference evidence="1 2" key="1">
    <citation type="submission" date="2018-11" db="EMBL/GenBank/DDBJ databases">
        <authorList>
            <consortium name="Pathogen Informatics"/>
        </authorList>
    </citation>
    <scope>NUCLEOTIDE SEQUENCE [LARGE SCALE GENOMIC DNA]</scope>
</reference>
<evidence type="ECO:0000313" key="2">
    <source>
        <dbReference type="Proteomes" id="UP000050761"/>
    </source>
</evidence>
<name>A0A183GQ93_HELPZ</name>
<dbReference type="OrthoDB" id="1894652at2759"/>
<gene>
    <name evidence="1" type="ORF">HPBE_LOCUS24862</name>
</gene>
<proteinExistence type="predicted"/>
<organism evidence="2 3">
    <name type="scientific">Heligmosomoides polygyrus</name>
    <name type="common">Parasitic roundworm</name>
    <dbReference type="NCBI Taxonomy" id="6339"/>
    <lineage>
        <taxon>Eukaryota</taxon>
        <taxon>Metazoa</taxon>
        <taxon>Ecdysozoa</taxon>
        <taxon>Nematoda</taxon>
        <taxon>Chromadorea</taxon>
        <taxon>Rhabditida</taxon>
        <taxon>Rhabditina</taxon>
        <taxon>Rhabditomorpha</taxon>
        <taxon>Strongyloidea</taxon>
        <taxon>Heligmosomidae</taxon>
        <taxon>Heligmosomoides</taxon>
    </lineage>
</organism>